<feature type="non-terminal residue" evidence="5">
    <location>
        <position position="136"/>
    </location>
</feature>
<dbReference type="GO" id="GO:0008270">
    <property type="term" value="F:zinc ion binding"/>
    <property type="evidence" value="ECO:0007669"/>
    <property type="project" value="UniProtKB-KW"/>
</dbReference>
<dbReference type="AlphaFoldDB" id="A0A699J3X3"/>
<proteinExistence type="predicted"/>
<feature type="domain" description="RING-type" evidence="4">
    <location>
        <begin position="22"/>
        <end position="50"/>
    </location>
</feature>
<accession>A0A699J3X3</accession>
<gene>
    <name evidence="5" type="ORF">Tci_581910</name>
</gene>
<protein>
    <submittedName>
        <fullName evidence="5">E3 ubiquitin-protein ligase RING1</fullName>
    </submittedName>
</protein>
<comment type="caution">
    <text evidence="5">The sequence shown here is derived from an EMBL/GenBank/DDBJ whole genome shotgun (WGS) entry which is preliminary data.</text>
</comment>
<dbReference type="Gene3D" id="3.30.40.10">
    <property type="entry name" value="Zinc/RING finger domain, C3HC4 (zinc finger)"/>
    <property type="match status" value="1"/>
</dbReference>
<dbReference type="InterPro" id="IPR001841">
    <property type="entry name" value="Znf_RING"/>
</dbReference>
<evidence type="ECO:0000256" key="3">
    <source>
        <dbReference type="ARBA" id="ARBA00022833"/>
    </source>
</evidence>
<dbReference type="GO" id="GO:0006511">
    <property type="term" value="P:ubiquitin-dependent protein catabolic process"/>
    <property type="evidence" value="ECO:0007669"/>
    <property type="project" value="TreeGrafter"/>
</dbReference>
<dbReference type="EMBL" id="BKCJ010368754">
    <property type="protein sequence ID" value="GFA09938.1"/>
    <property type="molecule type" value="Genomic_DNA"/>
</dbReference>
<evidence type="ECO:0000256" key="1">
    <source>
        <dbReference type="ARBA" id="ARBA00022723"/>
    </source>
</evidence>
<name>A0A699J3X3_TANCI</name>
<reference evidence="5" key="1">
    <citation type="journal article" date="2019" name="Sci. Rep.">
        <title>Draft genome of Tanacetum cinerariifolium, the natural source of mosquito coil.</title>
        <authorList>
            <person name="Yamashiro T."/>
            <person name="Shiraishi A."/>
            <person name="Satake H."/>
            <person name="Nakayama K."/>
        </authorList>
    </citation>
    <scope>NUCLEOTIDE SEQUENCE</scope>
</reference>
<dbReference type="PANTHER" id="PTHR45931:SF3">
    <property type="entry name" value="RING ZINC FINGER-CONTAINING PROTEIN"/>
    <property type="match status" value="1"/>
</dbReference>
<dbReference type="Pfam" id="PF17123">
    <property type="entry name" value="zf-RING_11"/>
    <property type="match status" value="1"/>
</dbReference>
<dbReference type="PANTHER" id="PTHR45931">
    <property type="entry name" value="SI:CH211-59O9.10"/>
    <property type="match status" value="1"/>
</dbReference>
<keyword evidence="3" id="KW-0862">Zinc</keyword>
<keyword evidence="1" id="KW-0479">Metal-binding</keyword>
<evidence type="ECO:0000313" key="5">
    <source>
        <dbReference type="EMBL" id="GFA09938.1"/>
    </source>
</evidence>
<dbReference type="SUPFAM" id="SSF57850">
    <property type="entry name" value="RING/U-box"/>
    <property type="match status" value="1"/>
</dbReference>
<evidence type="ECO:0000259" key="4">
    <source>
        <dbReference type="Pfam" id="PF17123"/>
    </source>
</evidence>
<dbReference type="GO" id="GO:0061630">
    <property type="term" value="F:ubiquitin protein ligase activity"/>
    <property type="evidence" value="ECO:0007669"/>
    <property type="project" value="TreeGrafter"/>
</dbReference>
<evidence type="ECO:0000256" key="2">
    <source>
        <dbReference type="ARBA" id="ARBA00022771"/>
    </source>
</evidence>
<keyword evidence="2" id="KW-0863">Zinc-finger</keyword>
<sequence>MPTTEIKSKEELKKMCERTGTECVICIEDWGVGDVVKEMPCQHKFHGGCVGVKVTMMKLGERFRVLIPETTFVDVESRVLIPETTFVGVEYREEDGEPSASKEAIEKMPTTEIKSKEELKKMCERTGTECVICIED</sequence>
<dbReference type="InterPro" id="IPR013083">
    <property type="entry name" value="Znf_RING/FYVE/PHD"/>
</dbReference>
<dbReference type="GO" id="GO:0005634">
    <property type="term" value="C:nucleus"/>
    <property type="evidence" value="ECO:0007669"/>
    <property type="project" value="TreeGrafter"/>
</dbReference>
<dbReference type="InterPro" id="IPR051834">
    <property type="entry name" value="RING_finger_E3_ligase"/>
</dbReference>
<organism evidence="5">
    <name type="scientific">Tanacetum cinerariifolium</name>
    <name type="common">Dalmatian daisy</name>
    <name type="synonym">Chrysanthemum cinerariifolium</name>
    <dbReference type="NCBI Taxonomy" id="118510"/>
    <lineage>
        <taxon>Eukaryota</taxon>
        <taxon>Viridiplantae</taxon>
        <taxon>Streptophyta</taxon>
        <taxon>Embryophyta</taxon>
        <taxon>Tracheophyta</taxon>
        <taxon>Spermatophyta</taxon>
        <taxon>Magnoliopsida</taxon>
        <taxon>eudicotyledons</taxon>
        <taxon>Gunneridae</taxon>
        <taxon>Pentapetalae</taxon>
        <taxon>asterids</taxon>
        <taxon>campanulids</taxon>
        <taxon>Asterales</taxon>
        <taxon>Asteraceae</taxon>
        <taxon>Asteroideae</taxon>
        <taxon>Anthemideae</taxon>
        <taxon>Anthemidinae</taxon>
        <taxon>Tanacetum</taxon>
    </lineage>
</organism>